<dbReference type="CDD" id="cd00200">
    <property type="entry name" value="WD40"/>
    <property type="match status" value="1"/>
</dbReference>
<dbReference type="FunFam" id="2.130.10.10:FF:002209">
    <property type="entry name" value="Uncharacterized protein"/>
    <property type="match status" value="1"/>
</dbReference>
<dbReference type="AlphaFoldDB" id="A0A8S1VJY0"/>
<dbReference type="SMART" id="SM00564">
    <property type="entry name" value="PQQ"/>
    <property type="match status" value="8"/>
</dbReference>
<feature type="repeat" description="WD" evidence="3">
    <location>
        <begin position="301"/>
        <end position="342"/>
    </location>
</feature>
<dbReference type="GO" id="GO:1990234">
    <property type="term" value="C:transferase complex"/>
    <property type="evidence" value="ECO:0007669"/>
    <property type="project" value="UniProtKB-ARBA"/>
</dbReference>
<feature type="repeat" description="WD" evidence="3">
    <location>
        <begin position="427"/>
        <end position="468"/>
    </location>
</feature>
<dbReference type="InterPro" id="IPR018391">
    <property type="entry name" value="PQQ_b-propeller_rpt"/>
</dbReference>
<evidence type="ECO:0000256" key="3">
    <source>
        <dbReference type="PROSITE-ProRule" id="PRU00221"/>
    </source>
</evidence>
<feature type="domain" description="EML-like second beta-propeller" evidence="4">
    <location>
        <begin position="438"/>
        <end position="593"/>
    </location>
</feature>
<feature type="repeat" description="WD" evidence="3">
    <location>
        <begin position="511"/>
        <end position="552"/>
    </location>
</feature>
<gene>
    <name evidence="5" type="ORF">PPENT_87.1.T0670278</name>
</gene>
<dbReference type="Pfam" id="PF00400">
    <property type="entry name" value="WD40"/>
    <property type="match status" value="4"/>
</dbReference>
<dbReference type="InterPro" id="IPR055442">
    <property type="entry name" value="Beta-prop_EML-like_2nd"/>
</dbReference>
<feature type="repeat" description="WD" evidence="3">
    <location>
        <begin position="385"/>
        <end position="426"/>
    </location>
</feature>
<dbReference type="Pfam" id="PF23414">
    <property type="entry name" value="Beta-prop_EML_2"/>
    <property type="match status" value="1"/>
</dbReference>
<dbReference type="FunFam" id="2.130.10.10:FF:002195">
    <property type="entry name" value="Uncharacterized protein"/>
    <property type="match status" value="1"/>
</dbReference>
<dbReference type="PROSITE" id="PS00678">
    <property type="entry name" value="WD_REPEATS_1"/>
    <property type="match status" value="9"/>
</dbReference>
<evidence type="ECO:0000256" key="2">
    <source>
        <dbReference type="ARBA" id="ARBA00022737"/>
    </source>
</evidence>
<reference evidence="5" key="1">
    <citation type="submission" date="2021-01" db="EMBL/GenBank/DDBJ databases">
        <authorList>
            <consortium name="Genoscope - CEA"/>
            <person name="William W."/>
        </authorList>
    </citation>
    <scope>NUCLEOTIDE SEQUENCE</scope>
</reference>
<feature type="repeat" description="WD" evidence="3">
    <location>
        <begin position="269"/>
        <end position="300"/>
    </location>
</feature>
<dbReference type="OrthoDB" id="2754813at2759"/>
<keyword evidence="1 3" id="KW-0853">WD repeat</keyword>
<dbReference type="PROSITE" id="PS50294">
    <property type="entry name" value="WD_REPEATS_REGION"/>
    <property type="match status" value="9"/>
</dbReference>
<name>A0A8S1VJY0_9CILI</name>
<dbReference type="PANTHER" id="PTHR22847:SF637">
    <property type="entry name" value="WD REPEAT DOMAIN 5B"/>
    <property type="match status" value="1"/>
</dbReference>
<feature type="repeat" description="WD" evidence="3">
    <location>
        <begin position="553"/>
        <end position="594"/>
    </location>
</feature>
<dbReference type="SMART" id="SM00320">
    <property type="entry name" value="WD40"/>
    <property type="match status" value="9"/>
</dbReference>
<feature type="repeat" description="WD" evidence="3">
    <location>
        <begin position="343"/>
        <end position="384"/>
    </location>
</feature>
<accession>A0A8S1VJY0</accession>
<evidence type="ECO:0000313" key="6">
    <source>
        <dbReference type="Proteomes" id="UP000689195"/>
    </source>
</evidence>
<sequence>MSKNELTQVQFKQQGLLYQNERAEEQLLREFFNYDDQNGAFKKDIRSCSLVQQKGANFQFTHKSIQEFFIAADLYQVLVQSNNFDTQIMNIIIELLSKEENQNQDCLEFLKNLKQKYSQNYNQIGIKSLLEKQKQIYAFEQTIDSVAHLIKIIKIHGINSVNYSTETYTETRQYLIKKIQQEVRIIEFSKFLQKLIKIQLQVDLMQLIYWLKCRWIQQTKILKIQEQKIIIYLENVNGINLNGAQLFGCNWQDLKINDLYQLDGHSNDVCFSSDGNTLASGSDDKSIRLWDVKTGQQKAKLDGHEHYVMSVCFSPDGNTLASGSDDKSIRLWDVKTGQQKAKLDGHSNCVNSVCFSPDGNTLASGSEDKSIRLWDVKTGQQKAKLDGHSNCINSVCFSPDGNTLASGSDDKSIRLWDVKTGQQKAKLDGHSSYVYSVCFSPDGNTLASGSDDKSIRLWDVKTGQQKAKLDGHSSYVRSVCFSPDGNTLASGSDDKSIRLWDVKTGQQKAKLDGHSSYVRSVCFSPDGNTLASGSDDKSIRLWDVKTGQQKAKLDGHSSYVYSVCFSPDGNTLASGSDDKSIRLWDVKTGQQKAKLNGHTSIVQSVCFSPDGNTLASGSYDNSIRLWEIKKKYCSDYRFIKMQVKNTRYPFLNTPLQQKNIIQNLDTFNIMVYPDFNFSRFKKVFYKKSFPFFLGELLEQHLINLKTNLYQTLIQIYFNILLVSNIC</sequence>
<organism evidence="5 6">
    <name type="scientific">Paramecium pentaurelia</name>
    <dbReference type="NCBI Taxonomy" id="43138"/>
    <lineage>
        <taxon>Eukaryota</taxon>
        <taxon>Sar</taxon>
        <taxon>Alveolata</taxon>
        <taxon>Ciliophora</taxon>
        <taxon>Intramacronucleata</taxon>
        <taxon>Oligohymenophorea</taxon>
        <taxon>Peniculida</taxon>
        <taxon>Parameciidae</taxon>
        <taxon>Paramecium</taxon>
    </lineage>
</organism>
<evidence type="ECO:0000313" key="5">
    <source>
        <dbReference type="EMBL" id="CAD8177574.1"/>
    </source>
</evidence>
<comment type="caution">
    <text evidence="5">The sequence shown here is derived from an EMBL/GenBank/DDBJ whole genome shotgun (WGS) entry which is preliminary data.</text>
</comment>
<dbReference type="PROSITE" id="PS50082">
    <property type="entry name" value="WD_REPEATS_2"/>
    <property type="match status" value="9"/>
</dbReference>
<proteinExistence type="predicted"/>
<evidence type="ECO:0000256" key="1">
    <source>
        <dbReference type="ARBA" id="ARBA00022574"/>
    </source>
</evidence>
<keyword evidence="2" id="KW-0677">Repeat</keyword>
<keyword evidence="6" id="KW-1185">Reference proteome</keyword>
<protein>
    <recommendedName>
        <fullName evidence="4">EML-like second beta-propeller domain-containing protein</fullName>
    </recommendedName>
</protein>
<dbReference type="PANTHER" id="PTHR22847">
    <property type="entry name" value="WD40 REPEAT PROTEIN"/>
    <property type="match status" value="1"/>
</dbReference>
<dbReference type="InterPro" id="IPR001680">
    <property type="entry name" value="WD40_rpt"/>
</dbReference>
<evidence type="ECO:0000259" key="4">
    <source>
        <dbReference type="Pfam" id="PF23414"/>
    </source>
</evidence>
<feature type="repeat" description="WD" evidence="3">
    <location>
        <begin position="469"/>
        <end position="510"/>
    </location>
</feature>
<dbReference type="Proteomes" id="UP000689195">
    <property type="component" value="Unassembled WGS sequence"/>
</dbReference>
<dbReference type="InterPro" id="IPR019775">
    <property type="entry name" value="WD40_repeat_CS"/>
</dbReference>
<feature type="repeat" description="WD" evidence="3">
    <location>
        <begin position="595"/>
        <end position="629"/>
    </location>
</feature>
<dbReference type="EMBL" id="CAJJDO010000067">
    <property type="protein sequence ID" value="CAD8177574.1"/>
    <property type="molecule type" value="Genomic_DNA"/>
</dbReference>